<dbReference type="SUPFAM" id="SSF48452">
    <property type="entry name" value="TPR-like"/>
    <property type="match status" value="1"/>
</dbReference>
<dbReference type="Gene3D" id="1.25.40.10">
    <property type="entry name" value="Tetratricopeptide repeat domain"/>
    <property type="match status" value="1"/>
</dbReference>
<dbReference type="InterPro" id="IPR011990">
    <property type="entry name" value="TPR-like_helical_dom_sf"/>
</dbReference>
<evidence type="ECO:0000313" key="2">
    <source>
        <dbReference type="Proteomes" id="UP000587527"/>
    </source>
</evidence>
<gene>
    <name evidence="1" type="ORF">F4553_005296</name>
</gene>
<accession>A0A841BS85</accession>
<dbReference type="RefSeq" id="WP_221470022.1">
    <property type="nucleotide sequence ID" value="NZ_JACHMN010000002.1"/>
</dbReference>
<keyword evidence="2" id="KW-1185">Reference proteome</keyword>
<dbReference type="AlphaFoldDB" id="A0A841BS85"/>
<dbReference type="EMBL" id="JACHMN010000002">
    <property type="protein sequence ID" value="MBB5871917.1"/>
    <property type="molecule type" value="Genomic_DNA"/>
</dbReference>
<evidence type="ECO:0008006" key="3">
    <source>
        <dbReference type="Google" id="ProtNLM"/>
    </source>
</evidence>
<proteinExistence type="predicted"/>
<protein>
    <recommendedName>
        <fullName evidence="3">Tat pathway signal protein</fullName>
    </recommendedName>
</protein>
<reference evidence="1 2" key="1">
    <citation type="submission" date="2020-08" db="EMBL/GenBank/DDBJ databases">
        <title>Sequencing the genomes of 1000 actinobacteria strains.</title>
        <authorList>
            <person name="Klenk H.-P."/>
        </authorList>
    </citation>
    <scope>NUCLEOTIDE SEQUENCE [LARGE SCALE GENOMIC DNA]</scope>
    <source>
        <strain evidence="1 2">DSM 45362</strain>
    </source>
</reference>
<sequence length="468" mass="49553">MAQGRQPNTKLAQVVAEARWSHAQVASALVRVAAESGAREFAAVSRSHVSHWIAGSHPSGAAPILLAEALSRRLGRIVTVDDIGLAAPSSTSVPEVDWRVDTLASLADLGRINVDAGRRSLLEGAAYSVAALAVPASSWWTAMAGRGVERSAAGVAAVGRGDLEAVREMVLIFSRLDQRRGGGHARSAVVQYLTSDVARYLHGKFTDDAVRREMFSSASELAYLSGWMAFDNAEHSTAQHFFAASVKLAAEANDPAMAAHTLRAMAHQAIDLGHVRQGLALAQASVEGDRYRMASPRERALLGVVHARGLAAAGQGRDAAAALLKAESDLARAEPGDGEPSRVFFFGEASLAHETGCALRDSGDLPGAARELRRSVRTRKAATFTRTHAVTLGYLGAVQARQGNLDEACQSWATALDAMEGVRSARARQTVADMRVALSPFRRRGISFATELDTRAAAHLTATAASNR</sequence>
<name>A0A841BS85_9ACTN</name>
<dbReference type="Proteomes" id="UP000587527">
    <property type="component" value="Unassembled WGS sequence"/>
</dbReference>
<organism evidence="1 2">
    <name type="scientific">Allocatelliglobosispora scoriae</name>
    <dbReference type="NCBI Taxonomy" id="643052"/>
    <lineage>
        <taxon>Bacteria</taxon>
        <taxon>Bacillati</taxon>
        <taxon>Actinomycetota</taxon>
        <taxon>Actinomycetes</taxon>
        <taxon>Micromonosporales</taxon>
        <taxon>Micromonosporaceae</taxon>
        <taxon>Allocatelliglobosispora</taxon>
    </lineage>
</organism>
<comment type="caution">
    <text evidence="1">The sequence shown here is derived from an EMBL/GenBank/DDBJ whole genome shotgun (WGS) entry which is preliminary data.</text>
</comment>
<evidence type="ECO:0000313" key="1">
    <source>
        <dbReference type="EMBL" id="MBB5871917.1"/>
    </source>
</evidence>